<dbReference type="EMBL" id="CP009377">
    <property type="protein sequence ID" value="AIN95860.1"/>
    <property type="molecule type" value="Genomic_DNA"/>
</dbReference>
<organism evidence="2 3">
    <name type="scientific">Leishmania panamensis</name>
    <dbReference type="NCBI Taxonomy" id="5679"/>
    <lineage>
        <taxon>Eukaryota</taxon>
        <taxon>Discoba</taxon>
        <taxon>Euglenozoa</taxon>
        <taxon>Kinetoplastea</taxon>
        <taxon>Metakinetoplastina</taxon>
        <taxon>Trypanosomatida</taxon>
        <taxon>Trypanosomatidae</taxon>
        <taxon>Leishmaniinae</taxon>
        <taxon>Leishmania</taxon>
        <taxon>Leishmania guyanensis species complex</taxon>
    </lineage>
</organism>
<dbReference type="VEuPathDB" id="TriTrypDB:LPAL13_000015400"/>
<protein>
    <submittedName>
        <fullName evidence="2">Uncharacterized protein</fullName>
    </submittedName>
</protein>
<dbReference type="RefSeq" id="XP_010704182.1">
    <property type="nucleotide sequence ID" value="XM_010705880.1"/>
</dbReference>
<proteinExistence type="predicted"/>
<keyword evidence="3" id="KW-1185">Reference proteome</keyword>
<feature type="compositionally biased region" description="Low complexity" evidence="1">
    <location>
        <begin position="200"/>
        <end position="209"/>
    </location>
</feature>
<evidence type="ECO:0000256" key="1">
    <source>
        <dbReference type="SAM" id="MobiDB-lite"/>
    </source>
</evidence>
<dbReference type="eggNOG" id="ENOG502SID6">
    <property type="taxonomic scope" value="Eukaryota"/>
</dbReference>
<reference evidence="2 3" key="1">
    <citation type="journal article" date="2015" name="Sci. Rep.">
        <title>The genome of Leishmania panamensis: insights into genomics of the L. (Viannia) subgenus.</title>
        <authorList>
            <person name="Llanes A."/>
            <person name="Restrepo C.M."/>
            <person name="Vecchio G.D."/>
            <person name="Anguizola F.J."/>
            <person name="Lleonart R."/>
        </authorList>
    </citation>
    <scope>NUCLEOTIDE SEQUENCE [LARGE SCALE GENOMIC DNA]</scope>
    <source>
        <strain evidence="2 3">MHOM/PA/94/PSC-1</strain>
    </source>
</reference>
<dbReference type="VEuPathDB" id="TriTrypDB:LPMP_080510"/>
<accession>A0A088RJ83</accession>
<name>A0A088RJ83_LEIPA</name>
<evidence type="ECO:0000313" key="3">
    <source>
        <dbReference type="Proteomes" id="UP000063063"/>
    </source>
</evidence>
<gene>
    <name evidence="2" type="ORF">LPMP_080510</name>
</gene>
<sequence>MPPSRKASHVATTQAPRKPAKQQRGRQQQRALSPAQTVGKSSPASLLAATDAAAVAAPRLLKKKRQLRSLTSTPDRSLNTLPETNETTTWRTHLLRLATQEAYTAATLLRLLPSSTPADVRDGVQPNQLPLGASVLTKKRVSRGNADGALPPTASVAPADASFLPTQTVEGMSYGELWEGLLTRLPLVNRVNPAAELTPTTGGNNDSSGNTGGGRRRGRVDMVGHQLDNTAPLPSAIAGGGAKAGTVNSPPAANIATMLSALDRDWRSFLLHRRQSTSVTRGSHRWTSRSCRSCCCGSGGGSNATATPIAAAGNCARSAVPAQGHHTAAQQQQQRHRLENLACSSYMTHAEQRAIHRYFTAAIATVPSSTRQGLSPICVLDFL</sequence>
<evidence type="ECO:0000313" key="2">
    <source>
        <dbReference type="EMBL" id="AIN95860.1"/>
    </source>
</evidence>
<feature type="region of interest" description="Disordered" evidence="1">
    <location>
        <begin position="1"/>
        <end position="44"/>
    </location>
</feature>
<dbReference type="Proteomes" id="UP000063063">
    <property type="component" value="Chromosome 8"/>
</dbReference>
<dbReference type="GeneID" id="22572513"/>
<feature type="region of interest" description="Disordered" evidence="1">
    <location>
        <begin position="195"/>
        <end position="218"/>
    </location>
</feature>
<dbReference type="AlphaFoldDB" id="A0A088RJ83"/>
<dbReference type="OrthoDB" id="266885at2759"/>
<dbReference type="KEGG" id="lpan:LPMP_080510"/>
<feature type="compositionally biased region" description="Polar residues" evidence="1">
    <location>
        <begin position="34"/>
        <end position="43"/>
    </location>
</feature>